<name>A0A444H8N4_9FLAO</name>
<feature type="transmembrane region" description="Helical" evidence="1">
    <location>
        <begin position="90"/>
        <end position="109"/>
    </location>
</feature>
<reference evidence="2 3" key="1">
    <citation type="submission" date="2019-01" db="EMBL/GenBank/DDBJ databases">
        <title>Flavobacterium sp. nov.,isolated from freshwater.</title>
        <authorList>
            <person name="Zhang R."/>
            <person name="Du Z.-J."/>
        </authorList>
    </citation>
    <scope>NUCLEOTIDE SEQUENCE [LARGE SCALE GENOMIC DNA]</scope>
    <source>
        <strain evidence="2 3">1E403</strain>
    </source>
</reference>
<comment type="caution">
    <text evidence="2">The sequence shown here is derived from an EMBL/GenBank/DDBJ whole genome shotgun (WGS) entry which is preliminary data.</text>
</comment>
<evidence type="ECO:0000256" key="1">
    <source>
        <dbReference type="SAM" id="Phobius"/>
    </source>
</evidence>
<evidence type="ECO:0000313" key="2">
    <source>
        <dbReference type="EMBL" id="RWW99547.1"/>
    </source>
</evidence>
<feature type="transmembrane region" description="Helical" evidence="1">
    <location>
        <begin position="115"/>
        <end position="133"/>
    </location>
</feature>
<accession>A0A444H8N4</accession>
<sequence length="166" mass="18930">MKDLFRFLKFFLIFFAISILLEIVTLAIESSYLKKFLEANILTILLAFLAINTATLGVIASKVQEILAKYPNNTFSTTISEMCFSLKEQVLLLILSLIILICQDSKIIIFAYKDLIFNSALTAIFFYSIYVLWDTGKAVFIMTNLTNNLSNVDENSNNTYKKKDSF</sequence>
<protein>
    <submittedName>
        <fullName evidence="2">Uncharacterized protein</fullName>
    </submittedName>
</protein>
<keyword evidence="3" id="KW-1185">Reference proteome</keyword>
<proteinExistence type="predicted"/>
<organism evidence="2 3">
    <name type="scientific">Flavobacterium cerinum</name>
    <dbReference type="NCBI Taxonomy" id="2502784"/>
    <lineage>
        <taxon>Bacteria</taxon>
        <taxon>Pseudomonadati</taxon>
        <taxon>Bacteroidota</taxon>
        <taxon>Flavobacteriia</taxon>
        <taxon>Flavobacteriales</taxon>
        <taxon>Flavobacteriaceae</taxon>
        <taxon>Flavobacterium</taxon>
    </lineage>
</organism>
<keyword evidence="1" id="KW-1133">Transmembrane helix</keyword>
<dbReference type="RefSeq" id="WP_128390098.1">
    <property type="nucleotide sequence ID" value="NZ_SBII01000008.1"/>
</dbReference>
<feature type="transmembrane region" description="Helical" evidence="1">
    <location>
        <begin position="7"/>
        <end position="28"/>
    </location>
</feature>
<keyword evidence="1" id="KW-0472">Membrane</keyword>
<dbReference type="EMBL" id="SBII01000008">
    <property type="protein sequence ID" value="RWW99547.1"/>
    <property type="molecule type" value="Genomic_DNA"/>
</dbReference>
<evidence type="ECO:0000313" key="3">
    <source>
        <dbReference type="Proteomes" id="UP000287527"/>
    </source>
</evidence>
<feature type="transmembrane region" description="Helical" evidence="1">
    <location>
        <begin position="40"/>
        <end position="60"/>
    </location>
</feature>
<gene>
    <name evidence="2" type="ORF">EPI11_11380</name>
</gene>
<dbReference type="OrthoDB" id="1446735at2"/>
<dbReference type="AlphaFoldDB" id="A0A444H8N4"/>
<dbReference type="Proteomes" id="UP000287527">
    <property type="component" value="Unassembled WGS sequence"/>
</dbReference>
<keyword evidence="1" id="KW-0812">Transmembrane</keyword>